<feature type="domain" description="MaoC-like" evidence="2">
    <location>
        <begin position="13"/>
        <end position="129"/>
    </location>
</feature>
<dbReference type="InterPro" id="IPR039375">
    <property type="entry name" value="NodN-like"/>
</dbReference>
<organism evidence="3 4">
    <name type="scientific">Prauserella flavalba</name>
    <dbReference type="NCBI Taxonomy" id="1477506"/>
    <lineage>
        <taxon>Bacteria</taxon>
        <taxon>Bacillati</taxon>
        <taxon>Actinomycetota</taxon>
        <taxon>Actinomycetes</taxon>
        <taxon>Pseudonocardiales</taxon>
        <taxon>Pseudonocardiaceae</taxon>
        <taxon>Prauserella</taxon>
    </lineage>
</organism>
<keyword evidence="4" id="KW-1185">Reference proteome</keyword>
<protein>
    <submittedName>
        <fullName evidence="3">Dehydratase</fullName>
    </submittedName>
</protein>
<gene>
    <name evidence="3" type="ORF">BA062_21165</name>
</gene>
<dbReference type="Proteomes" id="UP000247892">
    <property type="component" value="Unassembled WGS sequence"/>
</dbReference>
<dbReference type="OrthoDB" id="9801735at2"/>
<dbReference type="PANTHER" id="PTHR42993">
    <property type="entry name" value="MAOC-LIKE DEHYDRATASE DOMAIN-CONTAINING PROTEIN"/>
    <property type="match status" value="1"/>
</dbReference>
<name>A0A318LLU7_9PSEU</name>
<dbReference type="Pfam" id="PF01575">
    <property type="entry name" value="MaoC_dehydratas"/>
    <property type="match status" value="1"/>
</dbReference>
<dbReference type="AlphaFoldDB" id="A0A318LLU7"/>
<evidence type="ECO:0000313" key="4">
    <source>
        <dbReference type="Proteomes" id="UP000247892"/>
    </source>
</evidence>
<dbReference type="RefSeq" id="WP_110339475.1">
    <property type="nucleotide sequence ID" value="NZ_JBHVKT010000061.1"/>
</dbReference>
<dbReference type="CDD" id="cd03450">
    <property type="entry name" value="NodN"/>
    <property type="match status" value="1"/>
</dbReference>
<evidence type="ECO:0000259" key="2">
    <source>
        <dbReference type="Pfam" id="PF01575"/>
    </source>
</evidence>
<dbReference type="EMBL" id="MASU01000008">
    <property type="protein sequence ID" value="PXY29691.1"/>
    <property type="molecule type" value="Genomic_DNA"/>
</dbReference>
<accession>A0A318LLU7</accession>
<evidence type="ECO:0000313" key="3">
    <source>
        <dbReference type="EMBL" id="PXY29691.1"/>
    </source>
</evidence>
<dbReference type="PANTHER" id="PTHR42993:SF1">
    <property type="entry name" value="MAOC-LIKE DEHYDRATASE DOMAIN-CONTAINING PROTEIN"/>
    <property type="match status" value="1"/>
</dbReference>
<sequence>MSGVRVFPSLDDFAAAVGEHLGHSDWHTVTQEQVNLFADATGDHQWIHVDPERATQGPFGAPIAHGYLTLSLIPMLGKEVYRVDGLRMGINYGVNKVRFPQPVKVGSKIRAGAELAQVTDTAQGKQAIVRWTIEIDGEAKPACVAETVAILVA</sequence>
<dbReference type="InterPro" id="IPR029069">
    <property type="entry name" value="HotDog_dom_sf"/>
</dbReference>
<comment type="caution">
    <text evidence="3">The sequence shown here is derived from an EMBL/GenBank/DDBJ whole genome shotgun (WGS) entry which is preliminary data.</text>
</comment>
<reference evidence="3 4" key="1">
    <citation type="submission" date="2016-07" db="EMBL/GenBank/DDBJ databases">
        <title>Draft genome sequence of Prauserella sp. YIM 121212, isolated from alkaline soil.</title>
        <authorList>
            <person name="Ruckert C."/>
            <person name="Albersmeier A."/>
            <person name="Jiang C.-L."/>
            <person name="Jiang Y."/>
            <person name="Kalinowski J."/>
            <person name="Schneider O."/>
            <person name="Winkler A."/>
            <person name="Zotchev S.B."/>
        </authorList>
    </citation>
    <scope>NUCLEOTIDE SEQUENCE [LARGE SCALE GENOMIC DNA]</scope>
    <source>
        <strain evidence="3 4">YIM 121212</strain>
    </source>
</reference>
<proteinExistence type="inferred from homology"/>
<comment type="similarity">
    <text evidence="1">Belongs to the enoyl-CoA hydratase/isomerase family.</text>
</comment>
<evidence type="ECO:0000256" key="1">
    <source>
        <dbReference type="ARBA" id="ARBA00005254"/>
    </source>
</evidence>
<dbReference type="SUPFAM" id="SSF54637">
    <property type="entry name" value="Thioesterase/thiol ester dehydrase-isomerase"/>
    <property type="match status" value="1"/>
</dbReference>
<dbReference type="InterPro" id="IPR002539">
    <property type="entry name" value="MaoC-like_dom"/>
</dbReference>
<dbReference type="Gene3D" id="3.10.129.10">
    <property type="entry name" value="Hotdog Thioesterase"/>
    <property type="match status" value="1"/>
</dbReference>